<reference evidence="2" key="2">
    <citation type="submission" date="2016-06" db="EMBL/GenBank/DDBJ databases">
        <title>The genome of a short-lived fish provides insights into sex chromosome evolution and the genetic control of aging.</title>
        <authorList>
            <person name="Reichwald K."/>
            <person name="Felder M."/>
            <person name="Petzold A."/>
            <person name="Koch P."/>
            <person name="Groth M."/>
            <person name="Platzer M."/>
        </authorList>
    </citation>
    <scope>NUCLEOTIDE SEQUENCE</scope>
    <source>
        <tissue evidence="2">Brain</tissue>
    </source>
</reference>
<keyword evidence="1" id="KW-0812">Transmembrane</keyword>
<dbReference type="EMBL" id="HAEA01007657">
    <property type="protein sequence ID" value="SBQ36137.1"/>
    <property type="molecule type" value="Transcribed_RNA"/>
</dbReference>
<sequence>PKAFTAAGEDLIHVSYMLSEKVSTFSCRLFHADASAQACTICIVLVGIFSGLCFTVTSSSD</sequence>
<proteinExistence type="predicted"/>
<evidence type="ECO:0000313" key="2">
    <source>
        <dbReference type="EMBL" id="SBQ36137.1"/>
    </source>
</evidence>
<organism evidence="2">
    <name type="scientific">Nothobranchius kadleci</name>
    <name type="common">African annual killifish</name>
    <dbReference type="NCBI Taxonomy" id="1051664"/>
    <lineage>
        <taxon>Eukaryota</taxon>
        <taxon>Metazoa</taxon>
        <taxon>Chordata</taxon>
        <taxon>Craniata</taxon>
        <taxon>Vertebrata</taxon>
        <taxon>Euteleostomi</taxon>
        <taxon>Actinopterygii</taxon>
        <taxon>Neopterygii</taxon>
        <taxon>Teleostei</taxon>
        <taxon>Neoteleostei</taxon>
        <taxon>Acanthomorphata</taxon>
        <taxon>Ovalentaria</taxon>
        <taxon>Atherinomorphae</taxon>
        <taxon>Cyprinodontiformes</taxon>
        <taxon>Nothobranchiidae</taxon>
        <taxon>Nothobranchius</taxon>
    </lineage>
</organism>
<protein>
    <submittedName>
        <fullName evidence="2">Calpain, small subunit 1 a</fullName>
    </submittedName>
</protein>
<keyword evidence="1" id="KW-1133">Transmembrane helix</keyword>
<name>A0A1A8DQ57_NOTKA</name>
<evidence type="ECO:0000256" key="1">
    <source>
        <dbReference type="SAM" id="Phobius"/>
    </source>
</evidence>
<keyword evidence="1" id="KW-0472">Membrane</keyword>
<dbReference type="AlphaFoldDB" id="A0A1A8DQ57"/>
<reference evidence="2" key="1">
    <citation type="submission" date="2016-05" db="EMBL/GenBank/DDBJ databases">
        <authorList>
            <person name="Lavstsen T."/>
            <person name="Jespersen J.S."/>
        </authorList>
    </citation>
    <scope>NUCLEOTIDE SEQUENCE</scope>
    <source>
        <tissue evidence="2">Brain</tissue>
    </source>
</reference>
<accession>A0A1A8DQ57</accession>
<feature type="non-terminal residue" evidence="2">
    <location>
        <position position="1"/>
    </location>
</feature>
<feature type="transmembrane region" description="Helical" evidence="1">
    <location>
        <begin position="34"/>
        <end position="56"/>
    </location>
</feature>
<gene>
    <name evidence="2" type="primary">CAPNS1A</name>
</gene>